<reference evidence="1 2" key="1">
    <citation type="submission" date="2016-10" db="EMBL/GenBank/DDBJ databases">
        <authorList>
            <person name="de Groot N.N."/>
        </authorList>
    </citation>
    <scope>NUCLEOTIDE SEQUENCE [LARGE SCALE GENOMIC DNA]</scope>
    <source>
        <strain evidence="1 2">DSM 19886</strain>
    </source>
</reference>
<organism evidence="1 2">
    <name type="scientific">Kriegella aquimaris</name>
    <dbReference type="NCBI Taxonomy" id="192904"/>
    <lineage>
        <taxon>Bacteria</taxon>
        <taxon>Pseudomonadati</taxon>
        <taxon>Bacteroidota</taxon>
        <taxon>Flavobacteriia</taxon>
        <taxon>Flavobacteriales</taxon>
        <taxon>Flavobacteriaceae</taxon>
        <taxon>Kriegella</taxon>
    </lineage>
</organism>
<dbReference type="RefSeq" id="WP_089888643.1">
    <property type="nucleotide sequence ID" value="NZ_FNGV01000004.1"/>
</dbReference>
<dbReference type="OrthoDB" id="9800461at2"/>
<evidence type="ECO:0008006" key="3">
    <source>
        <dbReference type="Google" id="ProtNLM"/>
    </source>
</evidence>
<evidence type="ECO:0000313" key="2">
    <source>
        <dbReference type="Proteomes" id="UP000199440"/>
    </source>
</evidence>
<proteinExistence type="predicted"/>
<name>A0A1G9PY99_9FLAO</name>
<evidence type="ECO:0000313" key="1">
    <source>
        <dbReference type="EMBL" id="SDM03749.1"/>
    </source>
</evidence>
<dbReference type="AlphaFoldDB" id="A0A1G9PY99"/>
<sequence>MKTTGYSGTTLAKKLGIKNGFKIKIVNPPDYYFQLFTDFPQDTHNIVDRKNKKDFIHYFVRTTSQLNQDINQLKQEIEQNGMIWISWPKKAAKVETDLNGNIVREIGLRNGLVDIKVCAVNEIWSGLKFVIPVKDRK</sequence>
<dbReference type="Proteomes" id="UP000199440">
    <property type="component" value="Unassembled WGS sequence"/>
</dbReference>
<dbReference type="EMBL" id="FNGV01000004">
    <property type="protein sequence ID" value="SDM03749.1"/>
    <property type="molecule type" value="Genomic_DNA"/>
</dbReference>
<dbReference type="STRING" id="192904.SAMN04488514_104215"/>
<protein>
    <recommendedName>
        <fullName evidence="3">DUF3052 domain-containing protein</fullName>
    </recommendedName>
</protein>
<keyword evidence="2" id="KW-1185">Reference proteome</keyword>
<gene>
    <name evidence="1" type="ORF">SAMN04488514_104215</name>
</gene>
<accession>A0A1G9PY99</accession>